<evidence type="ECO:0000313" key="2">
    <source>
        <dbReference type="Proteomes" id="UP000015105"/>
    </source>
</evidence>
<reference evidence="1" key="5">
    <citation type="journal article" date="2021" name="G3 (Bethesda)">
        <title>Aegilops tauschii genome assembly Aet v5.0 features greater sequence contiguity and improved annotation.</title>
        <authorList>
            <person name="Wang L."/>
            <person name="Zhu T."/>
            <person name="Rodriguez J.C."/>
            <person name="Deal K.R."/>
            <person name="Dubcovsky J."/>
            <person name="McGuire P.E."/>
            <person name="Lux T."/>
            <person name="Spannagl M."/>
            <person name="Mayer K.F.X."/>
            <person name="Baldrich P."/>
            <person name="Meyers B.C."/>
            <person name="Huo N."/>
            <person name="Gu Y.Q."/>
            <person name="Zhou H."/>
            <person name="Devos K.M."/>
            <person name="Bennetzen J.L."/>
            <person name="Unver T."/>
            <person name="Budak H."/>
            <person name="Gulick P.J."/>
            <person name="Galiba G."/>
            <person name="Kalapos B."/>
            <person name="Nelson D.R."/>
            <person name="Li P."/>
            <person name="You F.M."/>
            <person name="Luo M.C."/>
            <person name="Dvorak J."/>
        </authorList>
    </citation>
    <scope>NUCLEOTIDE SEQUENCE [LARGE SCALE GENOMIC DNA]</scope>
    <source>
        <strain evidence="1">cv. AL8/78</strain>
    </source>
</reference>
<dbReference type="Proteomes" id="UP000015105">
    <property type="component" value="Chromosome 3D"/>
</dbReference>
<dbReference type="EnsemblPlants" id="AET3Gv20278000.6">
    <property type="protein sequence ID" value="AET3Gv20278000.6"/>
    <property type="gene ID" value="AET3Gv20278000"/>
</dbReference>
<name>A0A453EAY4_AEGTS</name>
<protein>
    <submittedName>
        <fullName evidence="1">Uncharacterized protein</fullName>
    </submittedName>
</protein>
<dbReference type="Gramene" id="AET3Gv20278000.6">
    <property type="protein sequence ID" value="AET3Gv20278000.6"/>
    <property type="gene ID" value="AET3Gv20278000"/>
</dbReference>
<proteinExistence type="predicted"/>
<evidence type="ECO:0000313" key="1">
    <source>
        <dbReference type="EnsemblPlants" id="AET3Gv20278000.6"/>
    </source>
</evidence>
<reference evidence="1" key="4">
    <citation type="submission" date="2019-03" db="UniProtKB">
        <authorList>
            <consortium name="EnsemblPlants"/>
        </authorList>
    </citation>
    <scope>IDENTIFICATION</scope>
</reference>
<keyword evidence="2" id="KW-1185">Reference proteome</keyword>
<reference evidence="2" key="2">
    <citation type="journal article" date="2017" name="Nat. Plants">
        <title>The Aegilops tauschii genome reveals multiple impacts of transposons.</title>
        <authorList>
            <person name="Zhao G."/>
            <person name="Zou C."/>
            <person name="Li K."/>
            <person name="Wang K."/>
            <person name="Li T."/>
            <person name="Gao L."/>
            <person name="Zhang X."/>
            <person name="Wang H."/>
            <person name="Yang Z."/>
            <person name="Liu X."/>
            <person name="Jiang W."/>
            <person name="Mao L."/>
            <person name="Kong X."/>
            <person name="Jiao Y."/>
            <person name="Jia J."/>
        </authorList>
    </citation>
    <scope>NUCLEOTIDE SEQUENCE [LARGE SCALE GENOMIC DNA]</scope>
    <source>
        <strain evidence="2">cv. AL8/78</strain>
    </source>
</reference>
<reference evidence="2" key="1">
    <citation type="journal article" date="2014" name="Science">
        <title>Ancient hybridizations among the ancestral genomes of bread wheat.</title>
        <authorList>
            <consortium name="International Wheat Genome Sequencing Consortium,"/>
            <person name="Marcussen T."/>
            <person name="Sandve S.R."/>
            <person name="Heier L."/>
            <person name="Spannagl M."/>
            <person name="Pfeifer M."/>
            <person name="Jakobsen K.S."/>
            <person name="Wulff B.B."/>
            <person name="Steuernagel B."/>
            <person name="Mayer K.F."/>
            <person name="Olsen O.A."/>
        </authorList>
    </citation>
    <scope>NUCLEOTIDE SEQUENCE [LARGE SCALE GENOMIC DNA]</scope>
    <source>
        <strain evidence="2">cv. AL8/78</strain>
    </source>
</reference>
<accession>A0A453EAY4</accession>
<reference evidence="1" key="3">
    <citation type="journal article" date="2017" name="Nature">
        <title>Genome sequence of the progenitor of the wheat D genome Aegilops tauschii.</title>
        <authorList>
            <person name="Luo M.C."/>
            <person name="Gu Y.Q."/>
            <person name="Puiu D."/>
            <person name="Wang H."/>
            <person name="Twardziok S.O."/>
            <person name="Deal K.R."/>
            <person name="Huo N."/>
            <person name="Zhu T."/>
            <person name="Wang L."/>
            <person name="Wang Y."/>
            <person name="McGuire P.E."/>
            <person name="Liu S."/>
            <person name="Long H."/>
            <person name="Ramasamy R.K."/>
            <person name="Rodriguez J.C."/>
            <person name="Van S.L."/>
            <person name="Yuan L."/>
            <person name="Wang Z."/>
            <person name="Xia Z."/>
            <person name="Xiao L."/>
            <person name="Anderson O.D."/>
            <person name="Ouyang S."/>
            <person name="Liang Y."/>
            <person name="Zimin A.V."/>
            <person name="Pertea G."/>
            <person name="Qi P."/>
            <person name="Bennetzen J.L."/>
            <person name="Dai X."/>
            <person name="Dawson M.W."/>
            <person name="Muller H.G."/>
            <person name="Kugler K."/>
            <person name="Rivarola-Duarte L."/>
            <person name="Spannagl M."/>
            <person name="Mayer K.F.X."/>
            <person name="Lu F.H."/>
            <person name="Bevan M.W."/>
            <person name="Leroy P."/>
            <person name="Li P."/>
            <person name="You F.M."/>
            <person name="Sun Q."/>
            <person name="Liu Z."/>
            <person name="Lyons E."/>
            <person name="Wicker T."/>
            <person name="Salzberg S.L."/>
            <person name="Devos K.M."/>
            <person name="Dvorak J."/>
        </authorList>
    </citation>
    <scope>NUCLEOTIDE SEQUENCE [LARGE SCALE GENOMIC DNA]</scope>
    <source>
        <strain evidence="1">cv. AL8/78</strain>
    </source>
</reference>
<dbReference type="AlphaFoldDB" id="A0A453EAY4"/>
<organism evidence="1 2">
    <name type="scientific">Aegilops tauschii subsp. strangulata</name>
    <name type="common">Goatgrass</name>
    <dbReference type="NCBI Taxonomy" id="200361"/>
    <lineage>
        <taxon>Eukaryota</taxon>
        <taxon>Viridiplantae</taxon>
        <taxon>Streptophyta</taxon>
        <taxon>Embryophyta</taxon>
        <taxon>Tracheophyta</taxon>
        <taxon>Spermatophyta</taxon>
        <taxon>Magnoliopsida</taxon>
        <taxon>Liliopsida</taxon>
        <taxon>Poales</taxon>
        <taxon>Poaceae</taxon>
        <taxon>BOP clade</taxon>
        <taxon>Pooideae</taxon>
        <taxon>Triticodae</taxon>
        <taxon>Triticeae</taxon>
        <taxon>Triticinae</taxon>
        <taxon>Aegilops</taxon>
    </lineage>
</organism>
<sequence length="119" mass="13309">FFPKPISIGQKEKTHACTTSNPSAAHFPPQMSVCHLPFKTLASFGKHSLFLPSNAVIFSSLLPVNQMHLREPFFPCTNQSKRCKNDHSLLVSFPKKIFSLGCSIVYLLCQMPRAGTMNR</sequence>